<evidence type="ECO:0000256" key="2">
    <source>
        <dbReference type="ARBA" id="ARBA00022801"/>
    </source>
</evidence>
<dbReference type="InterPro" id="IPR044742">
    <property type="entry name" value="DEAD/DEAH_RhlB"/>
</dbReference>
<dbReference type="GO" id="GO:0003676">
    <property type="term" value="F:nucleic acid binding"/>
    <property type="evidence" value="ECO:0007669"/>
    <property type="project" value="InterPro"/>
</dbReference>
<dbReference type="Gene3D" id="3.40.50.300">
    <property type="entry name" value="P-loop containing nucleotide triphosphate hydrolases"/>
    <property type="match status" value="2"/>
</dbReference>
<dbReference type="Pfam" id="PF03880">
    <property type="entry name" value="DbpA"/>
    <property type="match status" value="1"/>
</dbReference>
<reference evidence="8 9" key="1">
    <citation type="submission" date="2019-10" db="EMBL/GenBank/DDBJ databases">
        <authorList>
            <person name="Dong K."/>
        </authorList>
    </citation>
    <scope>NUCLEOTIDE SEQUENCE [LARGE SCALE GENOMIC DNA]</scope>
    <source>
        <strain evidence="9">dk4302</strain>
    </source>
</reference>
<keyword evidence="3 8" id="KW-0347">Helicase</keyword>
<evidence type="ECO:0000256" key="1">
    <source>
        <dbReference type="ARBA" id="ARBA00022741"/>
    </source>
</evidence>
<evidence type="ECO:0000313" key="8">
    <source>
        <dbReference type="EMBL" id="QGA26135.1"/>
    </source>
</evidence>
<dbReference type="EMBL" id="CP045652">
    <property type="protein sequence ID" value="QGA26135.1"/>
    <property type="molecule type" value="Genomic_DNA"/>
</dbReference>
<dbReference type="InterPro" id="IPR001650">
    <property type="entry name" value="Helicase_C-like"/>
</dbReference>
<comment type="similarity">
    <text evidence="5">Belongs to the DEAD box helicase family.</text>
</comment>
<keyword evidence="1" id="KW-0547">Nucleotide-binding</keyword>
<dbReference type="PROSITE" id="PS51194">
    <property type="entry name" value="HELICASE_CTER"/>
    <property type="match status" value="1"/>
</dbReference>
<keyword evidence="4" id="KW-0067">ATP-binding</keyword>
<dbReference type="Pfam" id="PF00271">
    <property type="entry name" value="Helicase_C"/>
    <property type="match status" value="1"/>
</dbReference>
<feature type="domain" description="Helicase ATP-binding" evidence="6">
    <location>
        <begin position="24"/>
        <end position="193"/>
    </location>
</feature>
<gene>
    <name evidence="8" type="ORF">GFH32_07265</name>
</gene>
<dbReference type="PROSITE" id="PS51192">
    <property type="entry name" value="HELICASE_ATP_BIND_1"/>
    <property type="match status" value="1"/>
</dbReference>
<dbReference type="SUPFAM" id="SSF52540">
    <property type="entry name" value="P-loop containing nucleoside triphosphate hydrolases"/>
    <property type="match status" value="1"/>
</dbReference>
<dbReference type="GO" id="GO:0003724">
    <property type="term" value="F:RNA helicase activity"/>
    <property type="evidence" value="ECO:0007669"/>
    <property type="project" value="TreeGrafter"/>
</dbReference>
<dbReference type="CDD" id="cd00268">
    <property type="entry name" value="DEADc"/>
    <property type="match status" value="1"/>
</dbReference>
<dbReference type="CDD" id="cd12252">
    <property type="entry name" value="RRM_DbpA"/>
    <property type="match status" value="1"/>
</dbReference>
<keyword evidence="9" id="KW-1185">Reference proteome</keyword>
<proteinExistence type="inferred from homology"/>
<dbReference type="PANTHER" id="PTHR47959">
    <property type="entry name" value="ATP-DEPENDENT RNA HELICASE RHLE-RELATED"/>
    <property type="match status" value="1"/>
</dbReference>
<dbReference type="Pfam" id="PF00270">
    <property type="entry name" value="DEAD"/>
    <property type="match status" value="1"/>
</dbReference>
<feature type="domain" description="Helicase C-terminal" evidence="7">
    <location>
        <begin position="218"/>
        <end position="361"/>
    </location>
</feature>
<dbReference type="GO" id="GO:0016787">
    <property type="term" value="F:hydrolase activity"/>
    <property type="evidence" value="ECO:0007669"/>
    <property type="project" value="UniProtKB-KW"/>
</dbReference>
<evidence type="ECO:0000313" key="9">
    <source>
        <dbReference type="Proteomes" id="UP000326921"/>
    </source>
</evidence>
<dbReference type="RefSeq" id="WP_153510692.1">
    <property type="nucleotide sequence ID" value="NZ_CP045652.1"/>
</dbReference>
<sequence length="436" mass="49026">MLALEQYLKNLGIEKLNAMQEESLAAFDYSRDFMLLSPTGSGKTLAFALLMLKLMEKAKLKGTSALVIVPTRELALQIEQVIKALTKDISLVCVYGGNDARAERKKLEQIPNLIVGTPGRILYHIDRNPNLLKDCKILVLDEFDKSLELGFHEQLDSILNACPGIKNQILTSATAIKEYPPFLKLNNPVSLNFLADTVFTPNLGYFQIEASSKMKLEALFKLICKIGTEKVLIFCNHREAVDHIQRLLIGKGVECINYHGGLDQYDRELAIIKIKNGSEHILVTTDLGSRGLDIPEMKHVIHYQFPYKEEEFIHRNGRTGRNQSSGSVYGIFTPEDRFPEYFQDSEVMSLDEFYPLPDAPGFKTMRISAGKKDKINKVDIVGFLHSLTKMEKEDVGMINLKDYESYVAVAASKASEIAKTGNNTKIKGKKIRLFTV</sequence>
<keyword evidence="2" id="KW-0378">Hydrolase</keyword>
<accession>A0A5Q0Q7X0</accession>
<dbReference type="InterPro" id="IPR005580">
    <property type="entry name" value="DbpA/CsdA_RNA-bd_dom"/>
</dbReference>
<dbReference type="Proteomes" id="UP000326921">
    <property type="component" value="Chromosome"/>
</dbReference>
<dbReference type="InterPro" id="IPR014001">
    <property type="entry name" value="Helicase_ATP-bd"/>
</dbReference>
<organism evidence="8 9">
    <name type="scientific">Sphingobacterium zhuxiongii</name>
    <dbReference type="NCBI Taxonomy" id="2662364"/>
    <lineage>
        <taxon>Bacteria</taxon>
        <taxon>Pseudomonadati</taxon>
        <taxon>Bacteroidota</taxon>
        <taxon>Sphingobacteriia</taxon>
        <taxon>Sphingobacteriales</taxon>
        <taxon>Sphingobacteriaceae</taxon>
        <taxon>Sphingobacterium</taxon>
    </lineage>
</organism>
<dbReference type="CDD" id="cd18787">
    <property type="entry name" value="SF2_C_DEAD"/>
    <property type="match status" value="1"/>
</dbReference>
<evidence type="ECO:0000259" key="6">
    <source>
        <dbReference type="PROSITE" id="PS51192"/>
    </source>
</evidence>
<dbReference type="AlphaFoldDB" id="A0A5Q0Q7X0"/>
<dbReference type="InterPro" id="IPR050079">
    <property type="entry name" value="DEAD_box_RNA_helicase"/>
</dbReference>
<dbReference type="SMART" id="SM00487">
    <property type="entry name" value="DEXDc"/>
    <property type="match status" value="1"/>
</dbReference>
<dbReference type="Gene3D" id="3.30.70.330">
    <property type="match status" value="1"/>
</dbReference>
<dbReference type="GO" id="GO:0005524">
    <property type="term" value="F:ATP binding"/>
    <property type="evidence" value="ECO:0007669"/>
    <property type="project" value="UniProtKB-KW"/>
</dbReference>
<dbReference type="PANTHER" id="PTHR47959:SF1">
    <property type="entry name" value="ATP-DEPENDENT RNA HELICASE DBPA"/>
    <property type="match status" value="1"/>
</dbReference>
<dbReference type="InterPro" id="IPR012677">
    <property type="entry name" value="Nucleotide-bd_a/b_plait_sf"/>
</dbReference>
<evidence type="ECO:0000256" key="4">
    <source>
        <dbReference type="ARBA" id="ARBA00022840"/>
    </source>
</evidence>
<dbReference type="KEGG" id="sphe:GFH32_07265"/>
<evidence type="ECO:0000256" key="5">
    <source>
        <dbReference type="ARBA" id="ARBA00038437"/>
    </source>
</evidence>
<name>A0A5Q0Q7X0_9SPHI</name>
<dbReference type="InterPro" id="IPR011545">
    <property type="entry name" value="DEAD/DEAH_box_helicase_dom"/>
</dbReference>
<dbReference type="GO" id="GO:0005829">
    <property type="term" value="C:cytosol"/>
    <property type="evidence" value="ECO:0007669"/>
    <property type="project" value="TreeGrafter"/>
</dbReference>
<dbReference type="SMART" id="SM00490">
    <property type="entry name" value="HELICc"/>
    <property type="match status" value="1"/>
</dbReference>
<evidence type="ECO:0000256" key="3">
    <source>
        <dbReference type="ARBA" id="ARBA00022806"/>
    </source>
</evidence>
<evidence type="ECO:0000259" key="7">
    <source>
        <dbReference type="PROSITE" id="PS51194"/>
    </source>
</evidence>
<dbReference type="InterPro" id="IPR027417">
    <property type="entry name" value="P-loop_NTPase"/>
</dbReference>
<protein>
    <submittedName>
        <fullName evidence="8">DEAD/DEAH box helicase</fullName>
    </submittedName>
</protein>